<dbReference type="RefSeq" id="WP_176571137.1">
    <property type="nucleotide sequence ID" value="NZ_CP056030.1"/>
</dbReference>
<dbReference type="PANTHER" id="PTHR42943">
    <property type="entry name" value="GLUTATHIONE S-TRANSFERASE KAPPA"/>
    <property type="match status" value="1"/>
</dbReference>
<dbReference type="GO" id="GO:0018845">
    <property type="term" value="F:2-hydroxychromene-2-carboxylate isomerase activity"/>
    <property type="evidence" value="ECO:0007669"/>
    <property type="project" value="UniProtKB-UniRule"/>
</dbReference>
<dbReference type="InterPro" id="IPR044087">
    <property type="entry name" value="NahD-like"/>
</dbReference>
<keyword evidence="1 4" id="KW-0413">Isomerase</keyword>
<accession>A0A7D5H6I4</accession>
<gene>
    <name evidence="4" type="ORF">HWQ56_16115</name>
</gene>
<evidence type="ECO:0000259" key="3">
    <source>
        <dbReference type="Pfam" id="PF01323"/>
    </source>
</evidence>
<dbReference type="EC" id="5.99.1.4" evidence="1"/>
<evidence type="ECO:0000313" key="5">
    <source>
        <dbReference type="Proteomes" id="UP000509568"/>
    </source>
</evidence>
<dbReference type="EMBL" id="CP056030">
    <property type="protein sequence ID" value="QKZ05229.1"/>
    <property type="molecule type" value="Genomic_DNA"/>
</dbReference>
<evidence type="ECO:0000256" key="2">
    <source>
        <dbReference type="PIRSR" id="PIRSR006386-1"/>
    </source>
</evidence>
<feature type="active site" description="Nucleophile" evidence="2">
    <location>
        <position position="13"/>
    </location>
</feature>
<reference evidence="4 5" key="1">
    <citation type="submission" date="2020-06" db="EMBL/GenBank/DDBJ databases">
        <title>Pseudomonas eucalypticola sp. nov., an endophyte of Eucalyptus dunnii leaves with biocontrol ability of eucalyptus leaf blight.</title>
        <authorList>
            <person name="Liu Y."/>
            <person name="Song Z."/>
            <person name="Zeng H."/>
            <person name="Lu M."/>
            <person name="Wang X."/>
            <person name="Lian X."/>
            <person name="Zhang Q."/>
        </authorList>
    </citation>
    <scope>NUCLEOTIDE SEQUENCE [LARGE SCALE GENOMIC DNA]</scope>
    <source>
        <strain evidence="4 5">NP-1</strain>
    </source>
</reference>
<dbReference type="Pfam" id="PF01323">
    <property type="entry name" value="DSBA"/>
    <property type="match status" value="1"/>
</dbReference>
<dbReference type="GO" id="GO:0004602">
    <property type="term" value="F:glutathione peroxidase activity"/>
    <property type="evidence" value="ECO:0007669"/>
    <property type="project" value="TreeGrafter"/>
</dbReference>
<dbReference type="CDD" id="cd03022">
    <property type="entry name" value="DsbA_HCCA_Iso"/>
    <property type="match status" value="1"/>
</dbReference>
<dbReference type="GO" id="GO:0006749">
    <property type="term" value="P:glutathione metabolic process"/>
    <property type="evidence" value="ECO:0007669"/>
    <property type="project" value="TreeGrafter"/>
</dbReference>
<comment type="similarity">
    <text evidence="1">Belongs to the GST superfamily. NadH family.</text>
</comment>
<dbReference type="PANTHER" id="PTHR42943:SF2">
    <property type="entry name" value="GLUTATHIONE S-TRANSFERASE KAPPA 1"/>
    <property type="match status" value="1"/>
</dbReference>
<protein>
    <recommendedName>
        <fullName evidence="1">2-hydroxychromene-2-carboxylate isomerase</fullName>
        <ecNumber evidence="1">5.99.1.4</ecNumber>
    </recommendedName>
</protein>
<comment type="catalytic activity">
    <reaction evidence="1">
        <text>2-hydroxychromene-2-carboxylate = (3E)-4-(2-hydroxyphenyl)-2-oxobut-3-enoate</text>
        <dbReference type="Rhea" id="RHEA:27401"/>
        <dbReference type="ChEBI" id="CHEBI:59350"/>
        <dbReference type="ChEBI" id="CHEBI:59353"/>
        <dbReference type="EC" id="5.99.1.4"/>
    </reaction>
</comment>
<keyword evidence="5" id="KW-1185">Reference proteome</keyword>
<dbReference type="SUPFAM" id="SSF52833">
    <property type="entry name" value="Thioredoxin-like"/>
    <property type="match status" value="1"/>
</dbReference>
<sequence length="198" mass="22043">MSKTVEFYFDLGSPASYLAWTQLPLICADTGGQLVYRPMLLGGVFKATGNASPASIPAKGRYMTQDLQRFAARYQVPLRFSAHFPINTLPLMRMVTGVQMRDPERFLTLLDCLFSALWVRGLNLGDPAVVQETVEAEGFDAQALQALVLDETVKQQLKENTEQALQRGVFGAPSLFVDDVLYFGQDRLDFVREALSRA</sequence>
<dbReference type="KEGG" id="pez:HWQ56_16115"/>
<dbReference type="InterPro" id="IPR036249">
    <property type="entry name" value="Thioredoxin-like_sf"/>
</dbReference>
<feature type="domain" description="DSBA-like thioredoxin" evidence="3">
    <location>
        <begin position="4"/>
        <end position="195"/>
    </location>
</feature>
<dbReference type="PIRSF" id="PIRSF006386">
    <property type="entry name" value="HCCAis_GSTk"/>
    <property type="match status" value="1"/>
</dbReference>
<dbReference type="GO" id="GO:0004364">
    <property type="term" value="F:glutathione transferase activity"/>
    <property type="evidence" value="ECO:0007669"/>
    <property type="project" value="TreeGrafter"/>
</dbReference>
<dbReference type="InterPro" id="IPR051924">
    <property type="entry name" value="GST_Kappa/NadH"/>
</dbReference>
<proteinExistence type="inferred from homology"/>
<evidence type="ECO:0000313" key="4">
    <source>
        <dbReference type="EMBL" id="QKZ05229.1"/>
    </source>
</evidence>
<dbReference type="GO" id="GO:1901170">
    <property type="term" value="P:naphthalene catabolic process"/>
    <property type="evidence" value="ECO:0007669"/>
    <property type="project" value="InterPro"/>
</dbReference>
<organism evidence="4 5">
    <name type="scientific">Pseudomonas eucalypticola</name>
    <dbReference type="NCBI Taxonomy" id="2599595"/>
    <lineage>
        <taxon>Bacteria</taxon>
        <taxon>Pseudomonadati</taxon>
        <taxon>Pseudomonadota</taxon>
        <taxon>Gammaproteobacteria</taxon>
        <taxon>Pseudomonadales</taxon>
        <taxon>Pseudomonadaceae</taxon>
        <taxon>Pseudomonas</taxon>
    </lineage>
</organism>
<dbReference type="Proteomes" id="UP000509568">
    <property type="component" value="Chromosome"/>
</dbReference>
<name>A0A7D5H6I4_9PSED</name>
<dbReference type="InterPro" id="IPR014440">
    <property type="entry name" value="HCCAis_GSTk"/>
</dbReference>
<dbReference type="AlphaFoldDB" id="A0A7D5H6I4"/>
<evidence type="ECO:0000256" key="1">
    <source>
        <dbReference type="PIRNR" id="PIRNR006386"/>
    </source>
</evidence>
<dbReference type="InterPro" id="IPR001853">
    <property type="entry name" value="DSBA-like_thioredoxin_dom"/>
</dbReference>
<dbReference type="Gene3D" id="3.40.30.10">
    <property type="entry name" value="Glutaredoxin"/>
    <property type="match status" value="1"/>
</dbReference>